<dbReference type="SMART" id="SM00244">
    <property type="entry name" value="PHB"/>
    <property type="match status" value="1"/>
</dbReference>
<feature type="domain" description="Band 7" evidence="1">
    <location>
        <begin position="23"/>
        <end position="194"/>
    </location>
</feature>
<keyword evidence="3" id="KW-1185">Reference proteome</keyword>
<dbReference type="InterPro" id="IPR036013">
    <property type="entry name" value="Band_7/SPFH_dom_sf"/>
</dbReference>
<accession>A0A2I7QMN3</accession>
<dbReference type="PANTHER" id="PTHR42911:SF1">
    <property type="entry name" value="MODULATOR OF FTSH PROTEASE HFLC"/>
    <property type="match status" value="1"/>
</dbReference>
<sequence length="315" mass="34416">MNMPLKIVGLSVAAVLSVGVALNSFTIVQEGDVKVQSLMGKVDQTEVLRAGFHVVNPMKSFDTYSVRNDKYEVTGLNLPTQDRFNSTANVTIMYNIDANLAPTIKTDYGTAAQYIDKTLRQQLRSIIRDEGRKLEDSRSLAQSDNVSTMQQNTFNRLTEALQGTGINISEVLIQDIEFDPRIATQILKTQERIQAEEERKSADRIAATNASIAQNEALGEGNRQREAADADAYRVNAEATAAKQAMIDRATGEAEAIKLIADANKTLSASLTPQILENKRIDVQGKFADKSKGLMPHTILNGDISTLGVPVTSTK</sequence>
<reference evidence="2 3" key="1">
    <citation type="submission" date="2017-11" db="EMBL/GenBank/DDBJ databases">
        <title>A major lineage of nontailed dsDNA viruses as unrecognized killers of marine bacteria.</title>
        <authorList>
            <person name="Kauffman K.M."/>
            <person name="Hussain F.A."/>
            <person name="Yang J."/>
            <person name="Arevalo P."/>
            <person name="Brown J.M."/>
            <person name="Chang W.K."/>
            <person name="VanInsberghe D."/>
            <person name="Elsherbini J."/>
            <person name="Cutler M.B."/>
            <person name="Kelly L."/>
            <person name="Polz M.F."/>
        </authorList>
    </citation>
    <scope>NUCLEOTIDE SEQUENCE [LARGE SCALE GENOMIC DNA]</scope>
</reference>
<dbReference type="Proteomes" id="UP000267098">
    <property type="component" value="Segment"/>
</dbReference>
<evidence type="ECO:0000313" key="3">
    <source>
        <dbReference type="Proteomes" id="UP000267098"/>
    </source>
</evidence>
<dbReference type="InterPro" id="IPR001107">
    <property type="entry name" value="Band_7"/>
</dbReference>
<dbReference type="PANTHER" id="PTHR42911">
    <property type="entry name" value="MODULATOR OF FTSH PROTEASE HFLC"/>
    <property type="match status" value="1"/>
</dbReference>
<evidence type="ECO:0000313" key="2">
    <source>
        <dbReference type="EMBL" id="AUR82658.1"/>
    </source>
</evidence>
<dbReference type="Pfam" id="PF01145">
    <property type="entry name" value="Band_7"/>
    <property type="match status" value="1"/>
</dbReference>
<proteinExistence type="predicted"/>
<dbReference type="Gene3D" id="3.30.479.30">
    <property type="entry name" value="Band 7 domain"/>
    <property type="match status" value="1"/>
</dbReference>
<name>A0A2I7QMN3_9CAUD</name>
<gene>
    <name evidence="2" type="ORF">NVP1026O_067</name>
</gene>
<organism evidence="2 3">
    <name type="scientific">Vibrio phage 1.026.O._10N.222.49.C7</name>
    <dbReference type="NCBI Taxonomy" id="1881421"/>
    <lineage>
        <taxon>Viruses</taxon>
        <taxon>Duplodnaviria</taxon>
        <taxon>Heunggongvirae</taxon>
        <taxon>Uroviricota</taxon>
        <taxon>Caudoviricetes</taxon>
        <taxon>Schitoviridae</taxon>
        <taxon>Pontosvirinae</taxon>
        <taxon>Nahantvirus</taxon>
        <taxon>Nahantvirus 49C7</taxon>
    </lineage>
</organism>
<dbReference type="EMBL" id="MG592410">
    <property type="protein sequence ID" value="AUR82658.1"/>
    <property type="molecule type" value="Genomic_DNA"/>
</dbReference>
<dbReference type="SUPFAM" id="SSF117892">
    <property type="entry name" value="Band 7/SPFH domain"/>
    <property type="match status" value="1"/>
</dbReference>
<protein>
    <submittedName>
        <fullName evidence="2">TMhelix containing protein</fullName>
    </submittedName>
</protein>
<evidence type="ECO:0000259" key="1">
    <source>
        <dbReference type="SMART" id="SM00244"/>
    </source>
</evidence>